<dbReference type="EMBL" id="AWNI01000023">
    <property type="protein sequence ID" value="ETS60645.1"/>
    <property type="molecule type" value="Genomic_DNA"/>
</dbReference>
<evidence type="ECO:0000313" key="3">
    <source>
        <dbReference type="Proteomes" id="UP000019462"/>
    </source>
</evidence>
<reference evidence="2 3" key="1">
    <citation type="journal article" date="2014" name="Genome Announc.">
        <title>Genome sequence of the basidiomycetous fungus Pseudozyma aphidis DSM70725, an efficient producer of biosurfactant mannosylerythritol lipids.</title>
        <authorList>
            <person name="Lorenz S."/>
            <person name="Guenther M."/>
            <person name="Grumaz C."/>
            <person name="Rupp S."/>
            <person name="Zibek S."/>
            <person name="Sohn K."/>
        </authorList>
    </citation>
    <scope>NUCLEOTIDE SEQUENCE [LARGE SCALE GENOMIC DNA]</scope>
    <source>
        <strain evidence="3">ATCC 32657 / CBS 517.83 / DSM 70725 / JCM 10318 / NBRC 10182 / NRRL Y-7954 / St-0401</strain>
    </source>
</reference>
<evidence type="ECO:0000256" key="1">
    <source>
        <dbReference type="SAM" id="MobiDB-lite"/>
    </source>
</evidence>
<organism evidence="2 3">
    <name type="scientific">Moesziomyces aphidis</name>
    <name type="common">Pseudozyma aphidis</name>
    <dbReference type="NCBI Taxonomy" id="84754"/>
    <lineage>
        <taxon>Eukaryota</taxon>
        <taxon>Fungi</taxon>
        <taxon>Dikarya</taxon>
        <taxon>Basidiomycota</taxon>
        <taxon>Ustilaginomycotina</taxon>
        <taxon>Ustilaginomycetes</taxon>
        <taxon>Ustilaginales</taxon>
        <taxon>Ustilaginaceae</taxon>
        <taxon>Moesziomyces</taxon>
    </lineage>
</organism>
<protein>
    <submittedName>
        <fullName evidence="2">Uncharacterized protein</fullName>
    </submittedName>
</protein>
<name>W3VGI9_MOEAP</name>
<dbReference type="OrthoDB" id="2556201at2759"/>
<dbReference type="Proteomes" id="UP000019462">
    <property type="component" value="Unassembled WGS sequence"/>
</dbReference>
<dbReference type="HOGENOM" id="CLU_354928_0_0_1"/>
<gene>
    <name evidence="2" type="ORF">PaG_05281</name>
</gene>
<feature type="region of interest" description="Disordered" evidence="1">
    <location>
        <begin position="247"/>
        <end position="275"/>
    </location>
</feature>
<sequence length="791" mass="88157">MPGATPLALGTIRSHLDHILRHFSILQVALRPDLRSDVLKIVKYLARQRGLYPTGQQKKRWIDDSTVAALEAAIWTVAAQLTPRKGPRSVASLLSIQLIVMFLDEFGSRVSSWLDNIHRPKGQAGRYLRWGMVTITFCGYSASGNDPEFVLNVSNSSSKKAGRSGDLNFTVNTLATRRDRPKSQDPVFCLVALGIIQHVFRDDVARIFSDRTYGSSLLRRNKSQYVITAKDEVDDCAVFVHGRVLSHQPDQERPNTSTALKHPSDRPAWGQHHRPMSTKHLADALGKLSRHIGLTHKVTSRTFRTTFAFKNVLQAKIPAWRLAARMGHFSGNKDLSRKTYAPTYGPVDTRRTAATVDPSAAFSDGVRESLASNGAIAPLPDADDIDPALLARARRLLGALEDHLEHQTDQRVPTAMADEIVDMFRTINTGVRIPFKDALAGLLSLTSIRSRSSHSVAQQQQQHPFDDEGIRKGTDAALLKWLEDGASRLCPSCHESLHNEKIKKKGAVPNGMPSNMFLLFNDCLKQKHAEYCCFICSQRLPLADGTDHAVRCFQQHYDVCCADGLDFDRICVLRSSSIERWKKAHFLVCPIASCIDQDWYQGPGADDRAYLYGTASIRKDKRKGGPEIGGGKLEVHNETSTFFNHLAAHFFDTALVHTSSGRAFQVRARMPETLDGTAIVCPVRNCSQRWKHDSAGDTAFLAHLINLHRFPILFDADGQAVGSIEAGQERKLTNLLPYVPDTTKAIPDVELQHPDRSFDGFYIRVRVDYLRRMAQAGHKRVLRTDKATPTS</sequence>
<dbReference type="AlphaFoldDB" id="W3VGI9"/>
<evidence type="ECO:0000313" key="2">
    <source>
        <dbReference type="EMBL" id="ETS60645.1"/>
    </source>
</evidence>
<keyword evidence="3" id="KW-1185">Reference proteome</keyword>
<accession>W3VGI9</accession>
<proteinExistence type="predicted"/>
<comment type="caution">
    <text evidence="2">The sequence shown here is derived from an EMBL/GenBank/DDBJ whole genome shotgun (WGS) entry which is preliminary data.</text>
</comment>